<evidence type="ECO:0000313" key="3">
    <source>
        <dbReference type="Proteomes" id="UP000018208"/>
    </source>
</evidence>
<reference evidence="1 2" key="1">
    <citation type="journal article" date="2014" name="PLoS Genet.">
        <title>The Genome of Spironucleus salmonicida Highlights a Fish Pathogen Adapted to Fluctuating Environments.</title>
        <authorList>
            <person name="Xu F."/>
            <person name="Jerlstrom-Hultqvist J."/>
            <person name="Einarsson E."/>
            <person name="Astvaldsson A."/>
            <person name="Svard S.G."/>
            <person name="Andersson J.O."/>
        </authorList>
    </citation>
    <scope>NUCLEOTIDE SEQUENCE</scope>
    <source>
        <strain evidence="2">ATCC 50377</strain>
    </source>
</reference>
<dbReference type="Proteomes" id="UP000018208">
    <property type="component" value="Unassembled WGS sequence"/>
</dbReference>
<name>V6LFM2_9EUKA</name>
<sequence length="189" mass="22125">MLIEVLEIKQQSLQQLRKNFKSITTHVSNITQPDQLFTHHTNNLVHRQNIQQVNPVYRKLAHINRSNRQSPLSIQLFYSPMYANNLPNQHIQPIVMVHTQIPPKLSQTTQINAFKAIITNIPIHITELTQNNLYQPSAQILPTLKFYQLQHKHRIYFIHPDQQPASIYLKQSILPNPNKLHYTLPIVTQ</sequence>
<dbReference type="VEuPathDB" id="GiardiaDB:SS50377_27944"/>
<accession>V6LFM2</accession>
<dbReference type="EMBL" id="KI546159">
    <property type="protein sequence ID" value="EST42506.1"/>
    <property type="molecule type" value="Genomic_DNA"/>
</dbReference>
<proteinExistence type="predicted"/>
<dbReference type="EMBL" id="AUWU02000008">
    <property type="protein sequence ID" value="KAH0569972.1"/>
    <property type="molecule type" value="Genomic_DNA"/>
</dbReference>
<organism evidence="1">
    <name type="scientific">Spironucleus salmonicida</name>
    <dbReference type="NCBI Taxonomy" id="348837"/>
    <lineage>
        <taxon>Eukaryota</taxon>
        <taxon>Metamonada</taxon>
        <taxon>Diplomonadida</taxon>
        <taxon>Hexamitidae</taxon>
        <taxon>Hexamitinae</taxon>
        <taxon>Spironucleus</taxon>
    </lineage>
</organism>
<protein>
    <submittedName>
        <fullName evidence="1">Uncharacterized protein</fullName>
    </submittedName>
</protein>
<reference evidence="2" key="2">
    <citation type="submission" date="2020-12" db="EMBL/GenBank/DDBJ databases">
        <title>New Spironucleus salmonicida genome in near-complete chromosomes.</title>
        <authorList>
            <person name="Xu F."/>
            <person name="Kurt Z."/>
            <person name="Jimenez-Gonzalez A."/>
            <person name="Astvaldsson A."/>
            <person name="Andersson J.O."/>
            <person name="Svard S.G."/>
        </authorList>
    </citation>
    <scope>NUCLEOTIDE SEQUENCE</scope>
    <source>
        <strain evidence="2">ATCC 50377</strain>
    </source>
</reference>
<keyword evidence="3" id="KW-1185">Reference proteome</keyword>
<gene>
    <name evidence="1" type="ORF">SS50377_17812</name>
    <name evidence="2" type="ORF">SS50377_27944</name>
</gene>
<evidence type="ECO:0000313" key="2">
    <source>
        <dbReference type="EMBL" id="KAH0569972.1"/>
    </source>
</evidence>
<dbReference type="AlphaFoldDB" id="V6LFM2"/>
<evidence type="ECO:0000313" key="1">
    <source>
        <dbReference type="EMBL" id="EST42506.1"/>
    </source>
</evidence>